<dbReference type="Gene3D" id="1.25.40.20">
    <property type="entry name" value="Ankyrin repeat-containing domain"/>
    <property type="match status" value="1"/>
</dbReference>
<dbReference type="InterPro" id="IPR002110">
    <property type="entry name" value="Ankyrin_rpt"/>
</dbReference>
<keyword evidence="2 3" id="KW-0040">ANK repeat</keyword>
<dbReference type="PANTHER" id="PTHR24188">
    <property type="entry name" value="ANKYRIN REPEAT PROTEIN"/>
    <property type="match status" value="1"/>
</dbReference>
<evidence type="ECO:0000313" key="5">
    <source>
        <dbReference type="Proteomes" id="UP000188543"/>
    </source>
</evidence>
<dbReference type="AlphaFoldDB" id="A0A1V2VTU4"/>
<dbReference type="PROSITE" id="PS50297">
    <property type="entry name" value="ANK_REP_REGION"/>
    <property type="match status" value="1"/>
</dbReference>
<accession>A0A1V2VTU4</accession>
<comment type="caution">
    <text evidence="4">The sequence shown here is derived from an EMBL/GenBank/DDBJ whole genome shotgun (WGS) entry which is preliminary data.</text>
</comment>
<dbReference type="InterPro" id="IPR036770">
    <property type="entry name" value="Ankyrin_rpt-contain_sf"/>
</dbReference>
<organism evidence="4 5">
    <name type="scientific">Burkholderia cenocepacia</name>
    <dbReference type="NCBI Taxonomy" id="95486"/>
    <lineage>
        <taxon>Bacteria</taxon>
        <taxon>Pseudomonadati</taxon>
        <taxon>Pseudomonadota</taxon>
        <taxon>Betaproteobacteria</taxon>
        <taxon>Burkholderiales</taxon>
        <taxon>Burkholderiaceae</taxon>
        <taxon>Burkholderia</taxon>
        <taxon>Burkholderia cepacia complex</taxon>
    </lineage>
</organism>
<sequence length="141" mass="15788">MEYVKEIYETGFIDQQTTDKALELSVLSGRPFIEYILSKGADIQANDNEAIHEACRVGDLDIVRFLISHEADPLDKECILVAAREGHIDIVEYLLSLGANEAVARTYANADVDQYFQAKDFAQKLSSSLREKTASTDRTKI</sequence>
<feature type="repeat" description="ANK" evidence="3">
    <location>
        <begin position="46"/>
        <end position="72"/>
    </location>
</feature>
<evidence type="ECO:0000256" key="3">
    <source>
        <dbReference type="PROSITE-ProRule" id="PRU00023"/>
    </source>
</evidence>
<evidence type="ECO:0000313" key="4">
    <source>
        <dbReference type="EMBL" id="ONU76309.1"/>
    </source>
</evidence>
<dbReference type="SMART" id="SM00248">
    <property type="entry name" value="ANK"/>
    <property type="match status" value="2"/>
</dbReference>
<keyword evidence="1" id="KW-0677">Repeat</keyword>
<dbReference type="SUPFAM" id="SSF48403">
    <property type="entry name" value="Ankyrin repeat"/>
    <property type="match status" value="1"/>
</dbReference>
<dbReference type="Pfam" id="PF12796">
    <property type="entry name" value="Ank_2"/>
    <property type="match status" value="1"/>
</dbReference>
<name>A0A1V2VTU4_9BURK</name>
<evidence type="ECO:0000256" key="2">
    <source>
        <dbReference type="ARBA" id="ARBA00023043"/>
    </source>
</evidence>
<protein>
    <submittedName>
        <fullName evidence="4">Uncharacterized protein</fullName>
    </submittedName>
</protein>
<dbReference type="PANTHER" id="PTHR24188:SF29">
    <property type="entry name" value="GH09064P"/>
    <property type="match status" value="1"/>
</dbReference>
<evidence type="ECO:0000256" key="1">
    <source>
        <dbReference type="ARBA" id="ARBA00022737"/>
    </source>
</evidence>
<dbReference type="PROSITE" id="PS50088">
    <property type="entry name" value="ANK_REPEAT"/>
    <property type="match status" value="1"/>
</dbReference>
<dbReference type="EMBL" id="MUTJ01000100">
    <property type="protein sequence ID" value="ONU76309.1"/>
    <property type="molecule type" value="Genomic_DNA"/>
</dbReference>
<reference evidence="4 5" key="1">
    <citation type="submission" date="2016-08" db="EMBL/GenBank/DDBJ databases">
        <authorList>
            <person name="Seilhamer J.J."/>
        </authorList>
    </citation>
    <scope>NUCLEOTIDE SEQUENCE [LARGE SCALE GENOMIC DNA]</scope>
    <source>
        <strain evidence="4 5">VC14762</strain>
    </source>
</reference>
<dbReference type="Proteomes" id="UP000188543">
    <property type="component" value="Unassembled WGS sequence"/>
</dbReference>
<gene>
    <name evidence="4" type="ORF">A8E72_33910</name>
</gene>
<proteinExistence type="predicted"/>